<dbReference type="EMBL" id="JAEHFX010000009">
    <property type="protein sequence ID" value="MBK0404453.1"/>
    <property type="molecule type" value="Genomic_DNA"/>
</dbReference>
<dbReference type="SUPFAM" id="SSF56925">
    <property type="entry name" value="OMPA-like"/>
    <property type="match status" value="1"/>
</dbReference>
<feature type="domain" description="Outer membrane protein beta-barrel" evidence="2">
    <location>
        <begin position="18"/>
        <end position="205"/>
    </location>
</feature>
<name>A0ABS1C567_9BACT</name>
<organism evidence="3 4">
    <name type="scientific">Adhaeribacter terrigena</name>
    <dbReference type="NCBI Taxonomy" id="2793070"/>
    <lineage>
        <taxon>Bacteria</taxon>
        <taxon>Pseudomonadati</taxon>
        <taxon>Bacteroidota</taxon>
        <taxon>Cytophagia</taxon>
        <taxon>Cytophagales</taxon>
        <taxon>Hymenobacteraceae</taxon>
        <taxon>Adhaeribacter</taxon>
    </lineage>
</organism>
<reference evidence="3 4" key="1">
    <citation type="submission" date="2020-12" db="EMBL/GenBank/DDBJ databases">
        <title>Bacterial novel species Adhaeribacter sp. BT258 isolated from soil.</title>
        <authorList>
            <person name="Jung H.-Y."/>
        </authorList>
    </citation>
    <scope>NUCLEOTIDE SEQUENCE [LARGE SCALE GENOMIC DNA]</scope>
    <source>
        <strain evidence="3 4">BT258</strain>
    </source>
</reference>
<accession>A0ABS1C567</accession>
<keyword evidence="1" id="KW-0732">Signal</keyword>
<sequence length="232" mass="25937">MKKLTLLASFVFAAFFSQAQDMESDTGLEIGLKVSPAIATNRFQAPSRFKFENENAKLRGSFGLVLDYFFGKNYAFNTGLEYSVKGGKITYVSSQATDSTAEAKTTDELNIQYLAIPLGIKLYTNEVATDTRIYFNLGTSLNFRISSKINGDNFYGNNNDEIKANKRYNFFEADAIIGAGAEWQLGTNTKVFGGLSYHRGLIDIDRYYEKALNDKKIAIRNNTFALDLGLKF</sequence>
<dbReference type="InterPro" id="IPR025665">
    <property type="entry name" value="Beta-barrel_OMP_2"/>
</dbReference>
<comment type="caution">
    <text evidence="3">The sequence shown here is derived from an EMBL/GenBank/DDBJ whole genome shotgun (WGS) entry which is preliminary data.</text>
</comment>
<evidence type="ECO:0000313" key="3">
    <source>
        <dbReference type="EMBL" id="MBK0404453.1"/>
    </source>
</evidence>
<dbReference type="Pfam" id="PF13568">
    <property type="entry name" value="OMP_b-brl_2"/>
    <property type="match status" value="1"/>
</dbReference>
<dbReference type="RefSeq" id="WP_200507293.1">
    <property type="nucleotide sequence ID" value="NZ_JAEHFX010000009.1"/>
</dbReference>
<feature type="signal peptide" evidence="1">
    <location>
        <begin position="1"/>
        <end position="19"/>
    </location>
</feature>
<dbReference type="Gene3D" id="2.40.160.20">
    <property type="match status" value="1"/>
</dbReference>
<dbReference type="Proteomes" id="UP000644147">
    <property type="component" value="Unassembled WGS sequence"/>
</dbReference>
<feature type="chain" id="PRO_5046658747" evidence="1">
    <location>
        <begin position="20"/>
        <end position="232"/>
    </location>
</feature>
<gene>
    <name evidence="3" type="ORF">I5M27_15750</name>
</gene>
<protein>
    <submittedName>
        <fullName evidence="3">PorT family protein</fullName>
    </submittedName>
</protein>
<evidence type="ECO:0000313" key="4">
    <source>
        <dbReference type="Proteomes" id="UP000644147"/>
    </source>
</evidence>
<proteinExistence type="predicted"/>
<keyword evidence="4" id="KW-1185">Reference proteome</keyword>
<evidence type="ECO:0000259" key="2">
    <source>
        <dbReference type="Pfam" id="PF13568"/>
    </source>
</evidence>
<dbReference type="InterPro" id="IPR011250">
    <property type="entry name" value="OMP/PagP_B-barrel"/>
</dbReference>
<evidence type="ECO:0000256" key="1">
    <source>
        <dbReference type="SAM" id="SignalP"/>
    </source>
</evidence>